<keyword evidence="3" id="KW-1185">Reference proteome</keyword>
<protein>
    <submittedName>
        <fullName evidence="2">Uncharacterized protein</fullName>
    </submittedName>
</protein>
<keyword evidence="1" id="KW-0812">Transmembrane</keyword>
<evidence type="ECO:0000313" key="2">
    <source>
        <dbReference type="EMBL" id="MDP9890807.1"/>
    </source>
</evidence>
<sequence length="395" mass="44309">MPEAYAIAAASRNRIIVPLGMMRKGAIQRLDAKQDSTGLAVLGKRENSALAFKLLQAAVKDFPRKSSATAEDEARVFQSIVAAEPGSAHAVHEAYKAWKERSLDTDSLTARDKRRLIVLDVFASRLVGHYIFLVEIDSKYVGTRTTLKYSLDQEIKYSLDQETSSSDIKEVPSWGTQIRFHFKLPDFGFAESQHMELELPSGLCIKQFLFLAFDHKQVLRQADRRTLPPDRRVAHAFLNPERSDFEGEVWAHTMPSKEGLYRFAKWAAIISSILVVATIIARCFDREVLRPEAIIPSPAASIILIAPALMLSWMSRKPEHPLVTVLLAPLRRIVLACAAVLVMMAVLAAVPVAPLVWHVIWICIYIGTGLMAVYAWSIFRGYKTTPRYSMTMKPT</sequence>
<evidence type="ECO:0000313" key="3">
    <source>
        <dbReference type="Proteomes" id="UP001226577"/>
    </source>
</evidence>
<keyword evidence="1" id="KW-0472">Membrane</keyword>
<feature type="transmembrane region" description="Helical" evidence="1">
    <location>
        <begin position="333"/>
        <end position="353"/>
    </location>
</feature>
<feature type="transmembrane region" description="Helical" evidence="1">
    <location>
        <begin position="293"/>
        <end position="313"/>
    </location>
</feature>
<dbReference type="EMBL" id="JAUSRE010000039">
    <property type="protein sequence ID" value="MDP9890807.1"/>
    <property type="molecule type" value="Genomic_DNA"/>
</dbReference>
<organism evidence="2 3">
    <name type="scientific">Pseudarthrobacter enclensis</name>
    <dbReference type="NCBI Taxonomy" id="993070"/>
    <lineage>
        <taxon>Bacteria</taxon>
        <taxon>Bacillati</taxon>
        <taxon>Actinomycetota</taxon>
        <taxon>Actinomycetes</taxon>
        <taxon>Micrococcales</taxon>
        <taxon>Micrococcaceae</taxon>
        <taxon>Pseudarthrobacter</taxon>
    </lineage>
</organism>
<feature type="transmembrane region" description="Helical" evidence="1">
    <location>
        <begin position="359"/>
        <end position="379"/>
    </location>
</feature>
<gene>
    <name evidence="2" type="ORF">J2X98_004422</name>
</gene>
<dbReference type="Proteomes" id="UP001226577">
    <property type="component" value="Unassembled WGS sequence"/>
</dbReference>
<proteinExistence type="predicted"/>
<feature type="transmembrane region" description="Helical" evidence="1">
    <location>
        <begin position="263"/>
        <end position="281"/>
    </location>
</feature>
<evidence type="ECO:0000256" key="1">
    <source>
        <dbReference type="SAM" id="Phobius"/>
    </source>
</evidence>
<keyword evidence="1" id="KW-1133">Transmembrane helix</keyword>
<comment type="caution">
    <text evidence="2">The sequence shown here is derived from an EMBL/GenBank/DDBJ whole genome shotgun (WGS) entry which is preliminary data.</text>
</comment>
<reference evidence="2 3" key="1">
    <citation type="submission" date="2023-07" db="EMBL/GenBank/DDBJ databases">
        <title>Sorghum-associated microbial communities from plants grown in Nebraska, USA.</title>
        <authorList>
            <person name="Schachtman D."/>
        </authorList>
    </citation>
    <scope>NUCLEOTIDE SEQUENCE [LARGE SCALE GENOMIC DNA]</scope>
    <source>
        <strain evidence="2 3">CC222</strain>
    </source>
</reference>
<name>A0ABT9RZX8_9MICC</name>
<accession>A0ABT9RZX8</accession>